<comment type="caution">
    <text evidence="2">The sequence shown here is derived from an EMBL/GenBank/DDBJ whole genome shotgun (WGS) entry which is preliminary data.</text>
</comment>
<organism evidence="2 3">
    <name type="scientific">Paramecium sonneborni</name>
    <dbReference type="NCBI Taxonomy" id="65129"/>
    <lineage>
        <taxon>Eukaryota</taxon>
        <taxon>Sar</taxon>
        <taxon>Alveolata</taxon>
        <taxon>Ciliophora</taxon>
        <taxon>Intramacronucleata</taxon>
        <taxon>Oligohymenophorea</taxon>
        <taxon>Peniculida</taxon>
        <taxon>Parameciidae</taxon>
        <taxon>Paramecium</taxon>
    </lineage>
</organism>
<sequence length="296" mass="34632">MEQKIFISHLDSISNDGVSIVTHSSPLIFVQFGNFSFYNCTFLIYLYTILNENCKLFQYRIYNQQSNNLEQNLIQQSFGKIQIFNIQISQVFQIQVSEKRECLPINPEFFTQLECPMKINKINTQITETNSNAQNLIKLIFNQLKIFQNPLLILHSLQVEQLQIQNIQCKKCKLSLVRIFDIEQLNVENIKFSQILIQNSKCGRAGCLFITKSINDFIILNLPSNYRILQLHDYQTFINEMEHQVIIENSLFLNNSASFGGSLLIGLKTKLYSNAFSEKKFVHYFHIFLCFFTIFI</sequence>
<dbReference type="EMBL" id="CAJJDN010000113">
    <property type="protein sequence ID" value="CAD8117116.1"/>
    <property type="molecule type" value="Genomic_DNA"/>
</dbReference>
<protein>
    <recommendedName>
        <fullName evidence="4">Transmembrane protein</fullName>
    </recommendedName>
</protein>
<keyword evidence="1" id="KW-0812">Transmembrane</keyword>
<reference evidence="2" key="1">
    <citation type="submission" date="2021-01" db="EMBL/GenBank/DDBJ databases">
        <authorList>
            <consortium name="Genoscope - CEA"/>
            <person name="William W."/>
        </authorList>
    </citation>
    <scope>NUCLEOTIDE SEQUENCE</scope>
</reference>
<evidence type="ECO:0000256" key="1">
    <source>
        <dbReference type="SAM" id="Phobius"/>
    </source>
</evidence>
<gene>
    <name evidence="2" type="ORF">PSON_ATCC_30995.1.T1130013</name>
</gene>
<accession>A0A8S1QNI9</accession>
<evidence type="ECO:0000313" key="3">
    <source>
        <dbReference type="Proteomes" id="UP000692954"/>
    </source>
</evidence>
<evidence type="ECO:0008006" key="4">
    <source>
        <dbReference type="Google" id="ProtNLM"/>
    </source>
</evidence>
<dbReference type="Proteomes" id="UP000692954">
    <property type="component" value="Unassembled WGS sequence"/>
</dbReference>
<proteinExistence type="predicted"/>
<dbReference type="OrthoDB" id="10652662at2759"/>
<keyword evidence="1" id="KW-1133">Transmembrane helix</keyword>
<keyword evidence="3" id="KW-1185">Reference proteome</keyword>
<dbReference type="AlphaFoldDB" id="A0A8S1QNI9"/>
<name>A0A8S1QNI9_9CILI</name>
<feature type="transmembrane region" description="Helical" evidence="1">
    <location>
        <begin position="28"/>
        <end position="50"/>
    </location>
</feature>
<evidence type="ECO:0000313" key="2">
    <source>
        <dbReference type="EMBL" id="CAD8117116.1"/>
    </source>
</evidence>
<keyword evidence="1" id="KW-0472">Membrane</keyword>